<feature type="chain" id="PRO_5042989269" description="TIL domain-containing protein" evidence="4">
    <location>
        <begin position="21"/>
        <end position="292"/>
    </location>
</feature>
<protein>
    <recommendedName>
        <fullName evidence="5">TIL domain-containing protein</fullName>
    </recommendedName>
</protein>
<dbReference type="Pfam" id="PF01826">
    <property type="entry name" value="TIL"/>
    <property type="match status" value="3"/>
</dbReference>
<dbReference type="Proteomes" id="UP001321473">
    <property type="component" value="Unassembled WGS sequence"/>
</dbReference>
<keyword evidence="7" id="KW-1185">Reference proteome</keyword>
<dbReference type="InterPro" id="IPR002919">
    <property type="entry name" value="TIL_dom"/>
</dbReference>
<feature type="domain" description="TIL" evidence="5">
    <location>
        <begin position="111"/>
        <end position="167"/>
    </location>
</feature>
<name>A0AAQ4ELB0_AMBAM</name>
<keyword evidence="2" id="KW-1015">Disulfide bond</keyword>
<keyword evidence="1" id="KW-0646">Protease inhibitor</keyword>
<evidence type="ECO:0000313" key="7">
    <source>
        <dbReference type="Proteomes" id="UP001321473"/>
    </source>
</evidence>
<dbReference type="InterPro" id="IPR036084">
    <property type="entry name" value="Ser_inhib-like_sf"/>
</dbReference>
<gene>
    <name evidence="6" type="ORF">V5799_031276</name>
</gene>
<feature type="domain" description="TIL" evidence="5">
    <location>
        <begin position="36"/>
        <end position="93"/>
    </location>
</feature>
<evidence type="ECO:0000313" key="6">
    <source>
        <dbReference type="EMBL" id="KAK8775378.1"/>
    </source>
</evidence>
<dbReference type="SUPFAM" id="SSF57567">
    <property type="entry name" value="Serine protease inhibitors"/>
    <property type="match status" value="3"/>
</dbReference>
<sequence>MKLVWFVAVCGFCCVDLARADEKSGDQPESPKKKECRPHEEYRECQSSSCAELRCGEVRDPLGPCTADCRSDCFCAQGFFRHPDGTCVAQEQCPKDGDAVVFKFPPEPQPCATNEVWKECVGSSCAETTCKKRTIGPGCTYDCRYGCYCADGFYRNAEGNCVTVDQCPPEEGPADGDSPQFKFPPDPQPCATNEEWKQCVSGSCAETTCKKRTVGPGCTYDCVYGCYCAGGFYRNAEGNCVTLDQCPPEEGPVEEPHPPCGTHEEWKATASPSTSAPQHNAGAASSMGIPLR</sequence>
<organism evidence="6 7">
    <name type="scientific">Amblyomma americanum</name>
    <name type="common">Lone star tick</name>
    <dbReference type="NCBI Taxonomy" id="6943"/>
    <lineage>
        <taxon>Eukaryota</taxon>
        <taxon>Metazoa</taxon>
        <taxon>Ecdysozoa</taxon>
        <taxon>Arthropoda</taxon>
        <taxon>Chelicerata</taxon>
        <taxon>Arachnida</taxon>
        <taxon>Acari</taxon>
        <taxon>Parasitiformes</taxon>
        <taxon>Ixodida</taxon>
        <taxon>Ixodoidea</taxon>
        <taxon>Ixodidae</taxon>
        <taxon>Amblyomminae</taxon>
        <taxon>Amblyomma</taxon>
    </lineage>
</organism>
<dbReference type="Gene3D" id="2.10.25.10">
    <property type="entry name" value="Laminin"/>
    <property type="match status" value="3"/>
</dbReference>
<dbReference type="AlphaFoldDB" id="A0AAQ4ELB0"/>
<accession>A0AAQ4ELB0</accession>
<dbReference type="InterPro" id="IPR051368">
    <property type="entry name" value="SerProtInhib-TIL_Domain"/>
</dbReference>
<evidence type="ECO:0000259" key="5">
    <source>
        <dbReference type="Pfam" id="PF01826"/>
    </source>
</evidence>
<dbReference type="PANTHER" id="PTHR23259">
    <property type="entry name" value="RIDDLE"/>
    <property type="match status" value="1"/>
</dbReference>
<reference evidence="6 7" key="1">
    <citation type="journal article" date="2023" name="Arcadia Sci">
        <title>De novo assembly of a long-read Amblyomma americanum tick genome.</title>
        <authorList>
            <person name="Chou S."/>
            <person name="Poskanzer K.E."/>
            <person name="Rollins M."/>
            <person name="Thuy-Boun P.S."/>
        </authorList>
    </citation>
    <scope>NUCLEOTIDE SEQUENCE [LARGE SCALE GENOMIC DNA]</scope>
    <source>
        <strain evidence="6">F_SG_1</strain>
        <tissue evidence="6">Salivary glands</tissue>
    </source>
</reference>
<dbReference type="PANTHER" id="PTHR23259:SF69">
    <property type="entry name" value="GEO11767P1-RELATED"/>
    <property type="match status" value="1"/>
</dbReference>
<proteinExistence type="predicted"/>
<feature type="region of interest" description="Disordered" evidence="3">
    <location>
        <begin position="251"/>
        <end position="292"/>
    </location>
</feature>
<feature type="compositionally biased region" description="Basic and acidic residues" evidence="3">
    <location>
        <begin position="254"/>
        <end position="267"/>
    </location>
</feature>
<evidence type="ECO:0000256" key="2">
    <source>
        <dbReference type="ARBA" id="ARBA00023157"/>
    </source>
</evidence>
<dbReference type="GO" id="GO:0030414">
    <property type="term" value="F:peptidase inhibitor activity"/>
    <property type="evidence" value="ECO:0007669"/>
    <property type="project" value="UniProtKB-KW"/>
</dbReference>
<evidence type="ECO:0000256" key="1">
    <source>
        <dbReference type="ARBA" id="ARBA00022690"/>
    </source>
</evidence>
<dbReference type="EMBL" id="JARKHS020014199">
    <property type="protein sequence ID" value="KAK8775378.1"/>
    <property type="molecule type" value="Genomic_DNA"/>
</dbReference>
<evidence type="ECO:0000256" key="3">
    <source>
        <dbReference type="SAM" id="MobiDB-lite"/>
    </source>
</evidence>
<feature type="signal peptide" evidence="4">
    <location>
        <begin position="1"/>
        <end position="20"/>
    </location>
</feature>
<keyword evidence="4" id="KW-0732">Signal</keyword>
<comment type="caution">
    <text evidence="6">The sequence shown here is derived from an EMBL/GenBank/DDBJ whole genome shotgun (WGS) entry which is preliminary data.</text>
</comment>
<feature type="domain" description="TIL" evidence="5">
    <location>
        <begin position="190"/>
        <end position="246"/>
    </location>
</feature>
<evidence type="ECO:0000256" key="4">
    <source>
        <dbReference type="SAM" id="SignalP"/>
    </source>
</evidence>
<dbReference type="CDD" id="cd19941">
    <property type="entry name" value="TIL"/>
    <property type="match status" value="3"/>
</dbReference>